<keyword evidence="3" id="KW-1185">Reference proteome</keyword>
<accession>A0A0M9GAU5</accession>
<dbReference type="RefSeq" id="XP_015664695.1">
    <property type="nucleotide sequence ID" value="XM_015796687.1"/>
</dbReference>
<reference evidence="2 3" key="1">
    <citation type="submission" date="2015-07" db="EMBL/GenBank/DDBJ databases">
        <title>High-quality genome of monoxenous trypanosomatid Leptomonas pyrrhocoris.</title>
        <authorList>
            <person name="Flegontov P."/>
            <person name="Butenko A."/>
            <person name="Firsov S."/>
            <person name="Vlcek C."/>
            <person name="Logacheva M.D."/>
            <person name="Field M."/>
            <person name="Filatov D."/>
            <person name="Flegontova O."/>
            <person name="Gerasimov E."/>
            <person name="Jackson A.P."/>
            <person name="Kelly S."/>
            <person name="Opperdoes F."/>
            <person name="O'Reilly A."/>
            <person name="Votypka J."/>
            <person name="Yurchenko V."/>
            <person name="Lukes J."/>
        </authorList>
    </citation>
    <scope>NUCLEOTIDE SEQUENCE [LARGE SCALE GENOMIC DNA]</scope>
    <source>
        <strain evidence="2">H10</strain>
    </source>
</reference>
<gene>
    <name evidence="2" type="ORF">ABB37_00486</name>
</gene>
<feature type="compositionally biased region" description="Low complexity" evidence="1">
    <location>
        <begin position="52"/>
        <end position="65"/>
    </location>
</feature>
<dbReference type="OrthoDB" id="272263at2759"/>
<name>A0A0M9GAU5_LEPPY</name>
<dbReference type="GeneID" id="26900783"/>
<comment type="caution">
    <text evidence="2">The sequence shown here is derived from an EMBL/GenBank/DDBJ whole genome shotgun (WGS) entry which is preliminary data.</text>
</comment>
<dbReference type="PANTHER" id="PTHR21512:SF5">
    <property type="entry name" value="TRAFFICKING PROTEIN PARTICLE COMPLEX SUBUNIT 9"/>
    <property type="match status" value="1"/>
</dbReference>
<feature type="region of interest" description="Disordered" evidence="1">
    <location>
        <begin position="51"/>
        <end position="70"/>
    </location>
</feature>
<dbReference type="InterPro" id="IPR013935">
    <property type="entry name" value="Trs120_TRAPPC9"/>
</dbReference>
<organism evidence="2 3">
    <name type="scientific">Leptomonas pyrrhocoris</name>
    <name type="common">Firebug parasite</name>
    <dbReference type="NCBI Taxonomy" id="157538"/>
    <lineage>
        <taxon>Eukaryota</taxon>
        <taxon>Discoba</taxon>
        <taxon>Euglenozoa</taxon>
        <taxon>Kinetoplastea</taxon>
        <taxon>Metakinetoplastina</taxon>
        <taxon>Trypanosomatida</taxon>
        <taxon>Trypanosomatidae</taxon>
        <taxon>Leishmaniinae</taxon>
        <taxon>Leptomonas</taxon>
    </lineage>
</organism>
<dbReference type="Proteomes" id="UP000037923">
    <property type="component" value="Unassembled WGS sequence"/>
</dbReference>
<dbReference type="EMBL" id="LGTL01000001">
    <property type="protein sequence ID" value="KPA86256.1"/>
    <property type="molecule type" value="Genomic_DNA"/>
</dbReference>
<evidence type="ECO:0000313" key="2">
    <source>
        <dbReference type="EMBL" id="KPA86256.1"/>
    </source>
</evidence>
<evidence type="ECO:0000313" key="3">
    <source>
        <dbReference type="Proteomes" id="UP000037923"/>
    </source>
</evidence>
<dbReference type="PANTHER" id="PTHR21512">
    <property type="entry name" value="TRAFFICKING PROTEIN PARTICLE COMPLEX SUBUNIT 9"/>
    <property type="match status" value="1"/>
</dbReference>
<sequence>MSESMNPSLLSEYYPTSSSSLQQHTYLRVLWLPLPVCFLWSGEALTASNAITSPSGPSPSSGTGSFSALNRSGCGGPPNASVGCSSSSDRRAEAFVDRDETVGGYEVALRRCLTAHPPVPATQLNWDAFSPSVLKSITALGKTANTPVELPFFLTSDLGTSHWENMDGHRATVAVLVVVSAAVLSVSVGHAVDVVQTIFTSQFKDKVCRCIVVDPPAKLAERLAGLPRFICVSVAVPVEQTAKTILLDVAQAVVNAHGAALSSYSQPDKADNTLVRTPVDKPNTFASSRTATTIAASRFKKKAADILLQCGAVTAAVAAYGETQFGSSVDCLWCSATVESIAAARYHYLRTTLLRHRATLDATVVQLQSDDPPWGPDLTAAVEELGIMVTQYGDSLKLTLSSLKNSSVPHSMQARLTRDIDENVATQITLLKGLLVRVRVCLEAKTWDVPSDTQSYRLGSDVRRCVETVFRLAYAEVDLYLCESLRQLSKSAPSGGLWPSSSPPLLLGSTSSSGGPPSPTVAMLRKRELETRFKRLEVLAARELRQPFLEELSLLRRSISGGYGAEWSERSLPFFAYLCMVNGAERRARALLVEMASLRTRLQLVEDAADLLLRVCALAGLGLPLAGLNAAMVTDVATVEKGNVVAAMRSRDPLCRLSRLAAEREAALASVIGNGSAPNVSITASPFNLFSAVEEDTPDRGVARLSQSISNAALLNVPLLLELMELFGRMGPPTATAALRCHLATLLLFQHPHLLDKATQRTLMSIVEGTSGLLEPQLPVTIVPSPFFLAWEALPLPPHLAPKTVPVGGALFTFIDTQRLKLTILCLNGKVLGSRTVWTVGDVASVLVTLYNPFVEPLVFAALALRCHVELETELDTEGPCAVTSTTAGTSKTAGAAALSEPICYVLSHVEVSPLSKRKVLLHVQPTQEGTLVIDGVALRLSKMRSFQPIVGQLPAPMHIPVLQRLPQVSCTLNTSELEIFGSQRIDFTVRVVNCGSVPISCISLTAHSEQCQLEGCEGCKERRNDTDTTVTLNKRALDAASRVPLQPGDVVMIPGLLEAPLTIAKFGAHHILFRTDLSLPHPEPEKPPNVPGAVPIYAVIPRRVTETRMRLFHSPGLVVTSVTLTKDRRAVEVRVANRSRLYSMELQLSALTFSDLPDAFIVAGAEYVVPPIKLTRILPSKEKNGLRFSVPWVVRELPHCAGTLDLDLSVVGAEEVSTEPLDECVLTLDITVPHTPLFPSAHHLSSPSVASLDHANDAAHEVLTYRWSTGGDLYYGGDTGSAVFSCSRIPVLASAETWGAGGTHVNSALHSPTSANGLPERRITASAGDAAAVAAVALDFPSPAPSNSAYVSRRSESFEVATHASTTNAQVLQRNKTLMPLSNGHMNGDGVNTASAKVDIIVPAVTPIHLHLRVAAPRWRRAIPLHVRVSIDSHFDVAVLSGAVEAEAMVGEEGTAVYVREFELFAFKTGKHLLHVTITDGAGRELTNTVQLIVEHSRTP</sequence>
<protein>
    <submittedName>
        <fullName evidence="2">Uncharacterized protein</fullName>
    </submittedName>
</protein>
<dbReference type="OMA" id="EGCKERR"/>
<dbReference type="GO" id="GO:0005802">
    <property type="term" value="C:trans-Golgi network"/>
    <property type="evidence" value="ECO:0007669"/>
    <property type="project" value="TreeGrafter"/>
</dbReference>
<proteinExistence type="predicted"/>
<dbReference type="VEuPathDB" id="TriTrypDB:LpyrH10_01_4860"/>
<evidence type="ECO:0000256" key="1">
    <source>
        <dbReference type="SAM" id="MobiDB-lite"/>
    </source>
</evidence>